<keyword evidence="2" id="KW-0732">Signal</keyword>
<keyword evidence="4" id="KW-1185">Reference proteome</keyword>
<dbReference type="Proteomes" id="UP000192257">
    <property type="component" value="Unassembled WGS sequence"/>
</dbReference>
<dbReference type="PANTHER" id="PTHR35613:SF2">
    <property type="entry name" value="C-TYPE LECTIN DOMAIN-CONTAINING PROTEIN"/>
    <property type="match status" value="1"/>
</dbReference>
<dbReference type="AlphaFoldDB" id="A0A1X0NJM3"/>
<dbReference type="OrthoDB" id="252801at2759"/>
<accession>A0A1X0NJM3</accession>
<dbReference type="GeneID" id="39989538"/>
<feature type="signal peptide" evidence="2">
    <location>
        <begin position="1"/>
        <end position="30"/>
    </location>
</feature>
<keyword evidence="1" id="KW-1133">Transmembrane helix</keyword>
<evidence type="ECO:0000313" key="3">
    <source>
        <dbReference type="EMBL" id="ORC84876.1"/>
    </source>
</evidence>
<comment type="caution">
    <text evidence="3">The sequence shown here is derived from an EMBL/GenBank/DDBJ whole genome shotgun (WGS) entry which is preliminary data.</text>
</comment>
<evidence type="ECO:0000256" key="1">
    <source>
        <dbReference type="SAM" id="Phobius"/>
    </source>
</evidence>
<dbReference type="RefSeq" id="XP_028878942.1">
    <property type="nucleotide sequence ID" value="XM_029029758.1"/>
</dbReference>
<organism evidence="3 4">
    <name type="scientific">Trypanosoma theileri</name>
    <dbReference type="NCBI Taxonomy" id="67003"/>
    <lineage>
        <taxon>Eukaryota</taxon>
        <taxon>Discoba</taxon>
        <taxon>Euglenozoa</taxon>
        <taxon>Kinetoplastea</taxon>
        <taxon>Metakinetoplastina</taxon>
        <taxon>Trypanosomatida</taxon>
        <taxon>Trypanosomatidae</taxon>
        <taxon>Trypanosoma</taxon>
    </lineage>
</organism>
<feature type="transmembrane region" description="Helical" evidence="1">
    <location>
        <begin position="257"/>
        <end position="283"/>
    </location>
</feature>
<feature type="chain" id="PRO_5012371478" evidence="2">
    <location>
        <begin position="31"/>
        <end position="367"/>
    </location>
</feature>
<protein>
    <submittedName>
        <fullName evidence="3">Uncharacterized protein</fullName>
    </submittedName>
</protein>
<keyword evidence="1" id="KW-0472">Membrane</keyword>
<keyword evidence="1" id="KW-0812">Transmembrane</keyword>
<reference evidence="3 4" key="1">
    <citation type="submission" date="2017-03" db="EMBL/GenBank/DDBJ databases">
        <title>An alternative strategy for trypanosome survival in the mammalian bloodstream revealed through genome and transcriptome analysis of the ubiquitous bovine parasite Trypanosoma (Megatrypanum) theileri.</title>
        <authorList>
            <person name="Kelly S."/>
            <person name="Ivens A."/>
            <person name="Mott A."/>
            <person name="O'Neill E."/>
            <person name="Emms D."/>
            <person name="Macleod O."/>
            <person name="Voorheis P."/>
            <person name="Matthews J."/>
            <person name="Matthews K."/>
            <person name="Carrington M."/>
        </authorList>
    </citation>
    <scope>NUCLEOTIDE SEQUENCE [LARGE SCALE GENOMIC DNA]</scope>
    <source>
        <strain evidence="3">Edinburgh</strain>
    </source>
</reference>
<sequence length="367" mass="40190">MTGGVHVRAAAAVRTAVLWVSLCMLLQHLGHHPQFTAEAEGSVQVNIKRYFTIPNSKFASAGGSVTPRISATLCSVDGGSLVSGQSAAAQDAITVELRKAFPNTDDPVHTYMGGDSTYSIYTEPDPSKKCKKGFYGASLNCIYRWNIGVFASETVDGYGVPFYRGSYYTLPGRGPVNGYTAFWSSGYPRQGESYMVSRYWKFVSPIAKWYDSAIDSMLNPNTPRDSFIAVCEVQDGLVGNTSFPPAESETTWIQSHWYVPLIIAVVVLAAIIGLIILCCCLGGRNEEKYLHPMVIREVSNEPLRAREITDDGVVDVGYNNQFHDRSVSMVPSEPMPMEKMESANVSVYSVAENDVYGDGDVFSEGNR</sequence>
<dbReference type="InterPro" id="IPR031797">
    <property type="entry name" value="DUF5075"/>
</dbReference>
<name>A0A1X0NJM3_9TRYP</name>
<dbReference type="STRING" id="67003.A0A1X0NJM3"/>
<evidence type="ECO:0000256" key="2">
    <source>
        <dbReference type="SAM" id="SignalP"/>
    </source>
</evidence>
<dbReference type="EMBL" id="NBCO01000040">
    <property type="protein sequence ID" value="ORC84876.1"/>
    <property type="molecule type" value="Genomic_DNA"/>
</dbReference>
<dbReference type="Pfam" id="PF16825">
    <property type="entry name" value="DUF5075"/>
    <property type="match status" value="1"/>
</dbReference>
<dbReference type="PANTHER" id="PTHR35613">
    <property type="entry name" value="C-TYPE LECTIN DOMAIN-CONTAINING PROTEIN"/>
    <property type="match status" value="1"/>
</dbReference>
<gene>
    <name evidence="3" type="ORF">TM35_000401430</name>
</gene>
<evidence type="ECO:0000313" key="4">
    <source>
        <dbReference type="Proteomes" id="UP000192257"/>
    </source>
</evidence>
<dbReference type="VEuPathDB" id="TriTrypDB:TM35_000401430"/>
<proteinExistence type="predicted"/>